<organism evidence="2">
    <name type="scientific">Rhizophora mucronata</name>
    <name type="common">Asiatic mangrove</name>
    <dbReference type="NCBI Taxonomy" id="61149"/>
    <lineage>
        <taxon>Eukaryota</taxon>
        <taxon>Viridiplantae</taxon>
        <taxon>Streptophyta</taxon>
        <taxon>Embryophyta</taxon>
        <taxon>Tracheophyta</taxon>
        <taxon>Spermatophyta</taxon>
        <taxon>Magnoliopsida</taxon>
        <taxon>eudicotyledons</taxon>
        <taxon>Gunneridae</taxon>
        <taxon>Pentapetalae</taxon>
        <taxon>rosids</taxon>
        <taxon>fabids</taxon>
        <taxon>Malpighiales</taxon>
        <taxon>Rhizophoraceae</taxon>
        <taxon>Rhizophora</taxon>
    </lineage>
</organism>
<name>A0A2P2NV41_RHIMU</name>
<sequence length="26" mass="3197">MKENKKSLIYTIRETKKEKKRKSSKN</sequence>
<evidence type="ECO:0000313" key="2">
    <source>
        <dbReference type="EMBL" id="MBX46376.1"/>
    </source>
</evidence>
<dbReference type="EMBL" id="GGEC01065892">
    <property type="protein sequence ID" value="MBX46376.1"/>
    <property type="molecule type" value="Transcribed_RNA"/>
</dbReference>
<evidence type="ECO:0000256" key="1">
    <source>
        <dbReference type="SAM" id="MobiDB-lite"/>
    </source>
</evidence>
<feature type="region of interest" description="Disordered" evidence="1">
    <location>
        <begin position="1"/>
        <end position="26"/>
    </location>
</feature>
<reference evidence="2" key="1">
    <citation type="submission" date="2018-02" db="EMBL/GenBank/DDBJ databases">
        <title>Rhizophora mucronata_Transcriptome.</title>
        <authorList>
            <person name="Meera S.P."/>
            <person name="Sreeshan A."/>
            <person name="Augustine A."/>
        </authorList>
    </citation>
    <scope>NUCLEOTIDE SEQUENCE</scope>
    <source>
        <tissue evidence="2">Leaf</tissue>
    </source>
</reference>
<proteinExistence type="predicted"/>
<accession>A0A2P2NV41</accession>
<dbReference type="AlphaFoldDB" id="A0A2P2NV41"/>
<protein>
    <submittedName>
        <fullName evidence="2">Uncharacterized protein</fullName>
    </submittedName>
</protein>